<evidence type="ECO:0000256" key="1">
    <source>
        <dbReference type="ARBA" id="ARBA00004245"/>
    </source>
</evidence>
<dbReference type="GO" id="GO:0005856">
    <property type="term" value="C:cytoskeleton"/>
    <property type="evidence" value="ECO:0007669"/>
    <property type="project" value="UniProtKB-SubCell"/>
</dbReference>
<dbReference type="Pfam" id="PF01290">
    <property type="entry name" value="Thymosin"/>
    <property type="match status" value="4"/>
</dbReference>
<dbReference type="Gene3D" id="1.20.5.520">
    <property type="entry name" value="Single helix bin"/>
    <property type="match status" value="4"/>
</dbReference>
<dbReference type="InterPro" id="IPR001152">
    <property type="entry name" value="Beta-thymosin"/>
</dbReference>
<dbReference type="Proteomes" id="UP001187531">
    <property type="component" value="Unassembled WGS sequence"/>
</dbReference>
<reference evidence="5" key="1">
    <citation type="submission" date="2023-07" db="EMBL/GenBank/DDBJ databases">
        <title>Chromosome-level genome assembly of Artemia franciscana.</title>
        <authorList>
            <person name="Jo E."/>
        </authorList>
    </citation>
    <scope>NUCLEOTIDE SEQUENCE</scope>
    <source>
        <tissue evidence="5">Whole body</tissue>
    </source>
</reference>
<dbReference type="InterPro" id="IPR038386">
    <property type="entry name" value="Beta-thymosin_sf"/>
</dbReference>
<dbReference type="AlphaFoldDB" id="A0AA88I0F6"/>
<evidence type="ECO:0000256" key="4">
    <source>
        <dbReference type="ARBA" id="ARBA00023212"/>
    </source>
</evidence>
<evidence type="ECO:0000313" key="6">
    <source>
        <dbReference type="Proteomes" id="UP001187531"/>
    </source>
</evidence>
<accession>A0AA88I0F6</accession>
<dbReference type="EMBL" id="JAVRJZ010000010">
    <property type="protein sequence ID" value="KAK2717696.1"/>
    <property type="molecule type" value="Genomic_DNA"/>
</dbReference>
<sequence>MASPSVKNLPKADDILKTQLENFSQSKLKDVETQEKLVLPTAEDIANEKQRQQFLDGVKNFPKDKLKRTETQEKTVWPTAQDLMAVPSVKDLPKVDNNLKTQLENFSQSKLKDVETQEKLVLPTAEDITSEKQRQQFLDGVTNFPKDKLKRTETQEKIVLPTPQ</sequence>
<proteinExistence type="inferred from homology"/>
<comment type="subcellular location">
    <subcellularLocation>
        <location evidence="1">Cytoplasm</location>
        <location evidence="1">Cytoskeleton</location>
    </subcellularLocation>
</comment>
<evidence type="ECO:0000256" key="2">
    <source>
        <dbReference type="ARBA" id="ARBA00009511"/>
    </source>
</evidence>
<name>A0AA88I0F6_ARTSF</name>
<dbReference type="GO" id="GO:0005829">
    <property type="term" value="C:cytosol"/>
    <property type="evidence" value="ECO:0007669"/>
    <property type="project" value="TreeGrafter"/>
</dbReference>
<dbReference type="PANTHER" id="PTHR20940:SF1">
    <property type="entry name" value="CIBOULOT, ISOFORM A"/>
    <property type="match status" value="1"/>
</dbReference>
<evidence type="ECO:0000256" key="3">
    <source>
        <dbReference type="ARBA" id="ARBA00022490"/>
    </source>
</evidence>
<evidence type="ECO:0000313" key="5">
    <source>
        <dbReference type="EMBL" id="KAK2717696.1"/>
    </source>
</evidence>
<dbReference type="GO" id="GO:0003785">
    <property type="term" value="F:actin monomer binding"/>
    <property type="evidence" value="ECO:0007669"/>
    <property type="project" value="InterPro"/>
</dbReference>
<evidence type="ECO:0008006" key="7">
    <source>
        <dbReference type="Google" id="ProtNLM"/>
    </source>
</evidence>
<organism evidence="5 6">
    <name type="scientific">Artemia franciscana</name>
    <name type="common">Brine shrimp</name>
    <name type="synonym">Artemia sanfranciscana</name>
    <dbReference type="NCBI Taxonomy" id="6661"/>
    <lineage>
        <taxon>Eukaryota</taxon>
        <taxon>Metazoa</taxon>
        <taxon>Ecdysozoa</taxon>
        <taxon>Arthropoda</taxon>
        <taxon>Crustacea</taxon>
        <taxon>Branchiopoda</taxon>
        <taxon>Anostraca</taxon>
        <taxon>Artemiidae</taxon>
        <taxon>Artemia</taxon>
    </lineage>
</organism>
<feature type="non-terminal residue" evidence="5">
    <location>
        <position position="1"/>
    </location>
</feature>
<dbReference type="PANTHER" id="PTHR20940">
    <property type="entry name" value="TETRA THYMOSIN"/>
    <property type="match status" value="1"/>
</dbReference>
<keyword evidence="6" id="KW-1185">Reference proteome</keyword>
<dbReference type="GO" id="GO:0007015">
    <property type="term" value="P:actin filament organization"/>
    <property type="evidence" value="ECO:0007669"/>
    <property type="project" value="InterPro"/>
</dbReference>
<comment type="similarity">
    <text evidence="2">Belongs to the thymosin beta family.</text>
</comment>
<comment type="caution">
    <text evidence="5">The sequence shown here is derived from an EMBL/GenBank/DDBJ whole genome shotgun (WGS) entry which is preliminary data.</text>
</comment>
<protein>
    <recommendedName>
        <fullName evidence="7">Thymosin beta</fullName>
    </recommendedName>
</protein>
<dbReference type="FunFam" id="1.20.5.520:FF:000001">
    <property type="entry name" value="Thymosin beta"/>
    <property type="match status" value="2"/>
</dbReference>
<keyword evidence="4" id="KW-0206">Cytoskeleton</keyword>
<gene>
    <name evidence="5" type="ORF">QYM36_006467</name>
</gene>
<keyword evidence="3" id="KW-0963">Cytoplasm</keyword>
<dbReference type="SMART" id="SM00152">
    <property type="entry name" value="THY"/>
    <property type="match status" value="4"/>
</dbReference>